<comment type="catalytic activity">
    <reaction evidence="7">
        <text>L-threonyl-[protein] + ATP = O-phospho-L-threonyl-[protein] + ADP + H(+)</text>
        <dbReference type="Rhea" id="RHEA:46608"/>
        <dbReference type="Rhea" id="RHEA-COMP:11060"/>
        <dbReference type="Rhea" id="RHEA-COMP:11605"/>
        <dbReference type="ChEBI" id="CHEBI:15378"/>
        <dbReference type="ChEBI" id="CHEBI:30013"/>
        <dbReference type="ChEBI" id="CHEBI:30616"/>
        <dbReference type="ChEBI" id="CHEBI:61977"/>
        <dbReference type="ChEBI" id="CHEBI:456216"/>
        <dbReference type="EC" id="2.7.11.1"/>
    </reaction>
</comment>
<dbReference type="Gene3D" id="1.10.510.10">
    <property type="entry name" value="Transferase(Phosphotransferase) domain 1"/>
    <property type="match status" value="1"/>
</dbReference>
<feature type="domain" description="Protein kinase" evidence="10">
    <location>
        <begin position="227"/>
        <end position="474"/>
    </location>
</feature>
<dbReference type="Proteomes" id="UP000324705">
    <property type="component" value="Chromosome 2A"/>
</dbReference>
<feature type="compositionally biased region" description="Basic residues" evidence="9">
    <location>
        <begin position="12"/>
        <end position="23"/>
    </location>
</feature>
<feature type="compositionally biased region" description="Low complexity" evidence="9">
    <location>
        <begin position="195"/>
        <end position="208"/>
    </location>
</feature>
<dbReference type="PROSITE" id="PS50011">
    <property type="entry name" value="PROTEIN_KINASE_DOM"/>
    <property type="match status" value="1"/>
</dbReference>
<keyword evidence="6" id="KW-0067">ATP-binding</keyword>
<dbReference type="Gene3D" id="3.30.200.20">
    <property type="entry name" value="Phosphorylase Kinase, domain 1"/>
    <property type="match status" value="1"/>
</dbReference>
<evidence type="ECO:0000256" key="5">
    <source>
        <dbReference type="ARBA" id="ARBA00022777"/>
    </source>
</evidence>
<evidence type="ECO:0000313" key="12">
    <source>
        <dbReference type="Proteomes" id="UP000324705"/>
    </source>
</evidence>
<evidence type="ECO:0000256" key="4">
    <source>
        <dbReference type="ARBA" id="ARBA00022741"/>
    </source>
</evidence>
<evidence type="ECO:0000256" key="1">
    <source>
        <dbReference type="ARBA" id="ARBA00012513"/>
    </source>
</evidence>
<dbReference type="InterPro" id="IPR011009">
    <property type="entry name" value="Kinase-like_dom_sf"/>
</dbReference>
<dbReference type="InterPro" id="IPR001245">
    <property type="entry name" value="Ser-Thr/Tyr_kinase_cat_dom"/>
</dbReference>
<evidence type="ECO:0000259" key="10">
    <source>
        <dbReference type="PROSITE" id="PS50011"/>
    </source>
</evidence>
<organism evidence="11 12">
    <name type="scientific">Triticum turgidum subsp. durum</name>
    <name type="common">Durum wheat</name>
    <name type="synonym">Triticum durum</name>
    <dbReference type="NCBI Taxonomy" id="4567"/>
    <lineage>
        <taxon>Eukaryota</taxon>
        <taxon>Viridiplantae</taxon>
        <taxon>Streptophyta</taxon>
        <taxon>Embryophyta</taxon>
        <taxon>Tracheophyta</taxon>
        <taxon>Spermatophyta</taxon>
        <taxon>Magnoliopsida</taxon>
        <taxon>Liliopsida</taxon>
        <taxon>Poales</taxon>
        <taxon>Poaceae</taxon>
        <taxon>BOP clade</taxon>
        <taxon>Pooideae</taxon>
        <taxon>Triticodae</taxon>
        <taxon>Triticeae</taxon>
        <taxon>Triticinae</taxon>
        <taxon>Triticum</taxon>
    </lineage>
</organism>
<dbReference type="PANTHER" id="PTHR47989:SF71">
    <property type="entry name" value="PROTEIN KINASE DOMAIN-CONTAINING PROTEIN"/>
    <property type="match status" value="1"/>
</dbReference>
<reference evidence="11 12" key="1">
    <citation type="submission" date="2017-09" db="EMBL/GenBank/DDBJ databases">
        <authorList>
            <consortium name="International Durum Wheat Genome Sequencing Consortium (IDWGSC)"/>
            <person name="Milanesi L."/>
        </authorList>
    </citation>
    <scope>NUCLEOTIDE SEQUENCE [LARGE SCALE GENOMIC DNA]</scope>
    <source>
        <strain evidence="12">cv. Svevo</strain>
    </source>
</reference>
<name>A0A9R1RA76_TRITD</name>
<keyword evidence="4" id="KW-0547">Nucleotide-binding</keyword>
<sequence length="490" mass="54618">MALDRLGSGSHRDRRQSCQHRQRRQCHRTTFEDDVLDDETLGCFVVVGHNKLQAPGSMSAGISRGRFLAPPEDDAPPTGAALSGGEGGDGHCFVPSSAACLRPFLLTNYTARSSSVSFFFLGGVTVLRVLYHYKGKEDKYCSEVRYAWGQILENSWSKVKDGSEDPVLAKDGNSLSSSEMRSISDRIPSSPLRVPASPSRFSLSSPPSRNDPLNLSLETVIKLTRNFSPALMIGESYFGKAYRMDLQNGLIVAIKRARKLLGYIDKGNERIVITEFVANGTLREHLDGLHGLILGFGQRLEIAIDVAHGLTYLHLYAEKPIIHRDVKSSNILLTEGFRAKVADFGFARIGSTDPGQSEIQTDVKGTAGYVDPEYLRTNYLTVKSDVFSYGILLLEILSGRRPIEVNRGGREKITVRWAFERYNKGNVQEILDPMLTEAVNEDILNKIFDVMFQCVAPTRADRPHMKEVVEKLWKIRRDYAKTQNRAEGSL</sequence>
<dbReference type="SMART" id="SM00220">
    <property type="entry name" value="S_TKc"/>
    <property type="match status" value="1"/>
</dbReference>
<dbReference type="InterPro" id="IPR000719">
    <property type="entry name" value="Prot_kinase_dom"/>
</dbReference>
<feature type="region of interest" description="Disordered" evidence="9">
    <location>
        <begin position="161"/>
        <end position="210"/>
    </location>
</feature>
<dbReference type="PROSITE" id="PS00108">
    <property type="entry name" value="PROTEIN_KINASE_ST"/>
    <property type="match status" value="1"/>
</dbReference>
<keyword evidence="12" id="KW-1185">Reference proteome</keyword>
<evidence type="ECO:0000256" key="2">
    <source>
        <dbReference type="ARBA" id="ARBA00022527"/>
    </source>
</evidence>
<protein>
    <recommendedName>
        <fullName evidence="1">non-specific serine/threonine protein kinase</fullName>
        <ecNumber evidence="1">2.7.11.1</ecNumber>
    </recommendedName>
</protein>
<dbReference type="Pfam" id="PF07714">
    <property type="entry name" value="PK_Tyr_Ser-Thr"/>
    <property type="match status" value="1"/>
</dbReference>
<dbReference type="Gramene" id="TRITD2Av1G215570.1">
    <property type="protein sequence ID" value="TRITD2Av1G215570.1"/>
    <property type="gene ID" value="TRITD2Av1G215570"/>
</dbReference>
<comment type="catalytic activity">
    <reaction evidence="8">
        <text>L-seryl-[protein] + ATP = O-phospho-L-seryl-[protein] + ADP + H(+)</text>
        <dbReference type="Rhea" id="RHEA:17989"/>
        <dbReference type="Rhea" id="RHEA-COMP:9863"/>
        <dbReference type="Rhea" id="RHEA-COMP:11604"/>
        <dbReference type="ChEBI" id="CHEBI:15378"/>
        <dbReference type="ChEBI" id="CHEBI:29999"/>
        <dbReference type="ChEBI" id="CHEBI:30616"/>
        <dbReference type="ChEBI" id="CHEBI:83421"/>
        <dbReference type="ChEBI" id="CHEBI:456216"/>
        <dbReference type="EC" id="2.7.11.1"/>
    </reaction>
</comment>
<keyword evidence="2" id="KW-0723">Serine/threonine-protein kinase</keyword>
<feature type="region of interest" description="Disordered" evidence="9">
    <location>
        <begin position="63"/>
        <end position="86"/>
    </location>
</feature>
<dbReference type="PANTHER" id="PTHR47989">
    <property type="entry name" value="OS01G0750732 PROTEIN"/>
    <property type="match status" value="1"/>
</dbReference>
<dbReference type="GO" id="GO:0004674">
    <property type="term" value="F:protein serine/threonine kinase activity"/>
    <property type="evidence" value="ECO:0007669"/>
    <property type="project" value="UniProtKB-KW"/>
</dbReference>
<evidence type="ECO:0000313" key="11">
    <source>
        <dbReference type="EMBL" id="VAH33921.1"/>
    </source>
</evidence>
<keyword evidence="5" id="KW-0418">Kinase</keyword>
<dbReference type="EC" id="2.7.11.1" evidence="1"/>
<evidence type="ECO:0000256" key="8">
    <source>
        <dbReference type="ARBA" id="ARBA00048679"/>
    </source>
</evidence>
<keyword evidence="3" id="KW-0808">Transferase</keyword>
<dbReference type="GO" id="GO:0005524">
    <property type="term" value="F:ATP binding"/>
    <property type="evidence" value="ECO:0007669"/>
    <property type="project" value="UniProtKB-KW"/>
</dbReference>
<accession>A0A9R1RA76</accession>
<evidence type="ECO:0000256" key="9">
    <source>
        <dbReference type="SAM" id="MobiDB-lite"/>
    </source>
</evidence>
<evidence type="ECO:0000256" key="6">
    <source>
        <dbReference type="ARBA" id="ARBA00022840"/>
    </source>
</evidence>
<dbReference type="FunFam" id="1.10.510.10:FF:000300">
    <property type="entry name" value="Calmodulin-binding receptor-like cytoplasmic kinase 3"/>
    <property type="match status" value="1"/>
</dbReference>
<dbReference type="EMBL" id="LT934113">
    <property type="protein sequence ID" value="VAH33921.1"/>
    <property type="molecule type" value="Genomic_DNA"/>
</dbReference>
<dbReference type="AlphaFoldDB" id="A0A9R1RA76"/>
<proteinExistence type="predicted"/>
<dbReference type="InterPro" id="IPR008271">
    <property type="entry name" value="Ser/Thr_kinase_AS"/>
</dbReference>
<gene>
    <name evidence="11" type="ORF">TRITD_2Av1G215570</name>
</gene>
<dbReference type="SUPFAM" id="SSF56112">
    <property type="entry name" value="Protein kinase-like (PK-like)"/>
    <property type="match status" value="1"/>
</dbReference>
<feature type="region of interest" description="Disordered" evidence="9">
    <location>
        <begin position="1"/>
        <end position="23"/>
    </location>
</feature>
<evidence type="ECO:0000256" key="3">
    <source>
        <dbReference type="ARBA" id="ARBA00022679"/>
    </source>
</evidence>
<evidence type="ECO:0000256" key="7">
    <source>
        <dbReference type="ARBA" id="ARBA00047899"/>
    </source>
</evidence>